<evidence type="ECO:0000313" key="3">
    <source>
        <dbReference type="Proteomes" id="UP000006878"/>
    </source>
</evidence>
<keyword evidence="3" id="KW-1185">Reference proteome</keyword>
<protein>
    <submittedName>
        <fullName evidence="2">Hypothetical membrane protein</fullName>
    </submittedName>
</protein>
<proteinExistence type="predicted"/>
<dbReference type="EMBL" id="FQ311875">
    <property type="protein sequence ID" value="CBT77165.1"/>
    <property type="molecule type" value="Genomic_DNA"/>
</dbReference>
<evidence type="ECO:0000256" key="1">
    <source>
        <dbReference type="SAM" id="Phobius"/>
    </source>
</evidence>
<reference evidence="3" key="1">
    <citation type="journal article" date="2010" name="PLoS ONE">
        <title>The Arthrobacter arilaitensis Re117 genome sequence reveals its genetic adaptation to the surface of cheese.</title>
        <authorList>
            <person name="Monnet C."/>
            <person name="Loux V."/>
            <person name="Gibrat J.F."/>
            <person name="Spinnler E."/>
            <person name="Barbe V."/>
            <person name="Vacherie B."/>
            <person name="Gavory F."/>
            <person name="Gourbeyre E."/>
            <person name="Siguier P."/>
            <person name="Chandler M."/>
            <person name="Elleuch R."/>
            <person name="Irlinger F."/>
            <person name="Vallaeys T."/>
        </authorList>
    </citation>
    <scope>NUCLEOTIDE SEQUENCE</scope>
    <source>
        <strain evidence="3">DSM 16368 / CIP 108037 / IAM 15318 / JCM 13566 / Re117</strain>
    </source>
</reference>
<evidence type="ECO:0000313" key="2">
    <source>
        <dbReference type="EMBL" id="CBT77165.1"/>
    </source>
</evidence>
<keyword evidence="1" id="KW-0472">Membrane</keyword>
<name>A0ABM9Q0L5_GLUAR</name>
<reference evidence="3" key="2">
    <citation type="submission" date="2010-07" db="EMBL/GenBank/DDBJ databases">
        <title>Complete genome sequence of Arthrobacter arilaitensis (strain DSM 16368 / CIP 108037 / JCM 13566 / Re117).</title>
        <authorList>
            <person name="Genoscope."/>
        </authorList>
    </citation>
    <scope>NUCLEOTIDE SEQUENCE [LARGE SCALE GENOMIC DNA]</scope>
    <source>
        <strain evidence="3">DSM 16368 / CIP 108037 / IAM 15318 / JCM 13566 / Re117</strain>
    </source>
</reference>
<feature type="transmembrane region" description="Helical" evidence="1">
    <location>
        <begin position="7"/>
        <end position="36"/>
    </location>
</feature>
<keyword evidence="1" id="KW-1133">Transmembrane helix</keyword>
<accession>A0ABM9Q0L5</accession>
<keyword evidence="1" id="KW-0812">Transmembrane</keyword>
<dbReference type="Proteomes" id="UP000006878">
    <property type="component" value="Chromosome"/>
</dbReference>
<sequence length="50" mass="5599">MKPEDKRFFIVVSLIVAGLVLLAFIIGASGILSYIFDPEPETDLLFMLVR</sequence>
<gene>
    <name evidence="2" type="ordered locus">AARI_29700</name>
</gene>
<organism evidence="2 3">
    <name type="scientific">Glutamicibacter arilaitensis (strain DSM 16368 / CIP 108037 / IAM 15318 / JCM 13566 / NCIMB 14258 / Re117)</name>
    <name type="common">Arthrobacter arilaitensis</name>
    <dbReference type="NCBI Taxonomy" id="861360"/>
    <lineage>
        <taxon>Bacteria</taxon>
        <taxon>Bacillati</taxon>
        <taxon>Actinomycetota</taxon>
        <taxon>Actinomycetes</taxon>
        <taxon>Micrococcales</taxon>
        <taxon>Micrococcaceae</taxon>
        <taxon>Glutamicibacter</taxon>
    </lineage>
</organism>